<gene>
    <name evidence="1" type="ORF">QIT00_03815</name>
</gene>
<evidence type="ECO:0000313" key="2">
    <source>
        <dbReference type="Proteomes" id="UP001237105"/>
    </source>
</evidence>
<organism evidence="1 2">
    <name type="scientific">Streptomyces luteolus</name>
    <dbReference type="NCBI Taxonomy" id="3043615"/>
    <lineage>
        <taxon>Bacteria</taxon>
        <taxon>Bacillati</taxon>
        <taxon>Actinomycetota</taxon>
        <taxon>Actinomycetes</taxon>
        <taxon>Kitasatosporales</taxon>
        <taxon>Streptomycetaceae</taxon>
        <taxon>Streptomyces</taxon>
    </lineage>
</organism>
<dbReference type="Proteomes" id="UP001237105">
    <property type="component" value="Unassembled WGS sequence"/>
</dbReference>
<name>A0ABT6SRF7_9ACTN</name>
<accession>A0ABT6SRF7</accession>
<reference evidence="1 2" key="1">
    <citation type="submission" date="2023-05" db="EMBL/GenBank/DDBJ databases">
        <title>Draft genome sequence of Streptomyces sp. B-S-A12 isolated from a cave soil in Thailand.</title>
        <authorList>
            <person name="Chamroensaksri N."/>
            <person name="Muangham S."/>
        </authorList>
    </citation>
    <scope>NUCLEOTIDE SEQUENCE [LARGE SCALE GENOMIC DNA]</scope>
    <source>
        <strain evidence="1 2">B-S-A12</strain>
    </source>
</reference>
<dbReference type="EMBL" id="JASCIS010000003">
    <property type="protein sequence ID" value="MDI3417698.1"/>
    <property type="molecule type" value="Genomic_DNA"/>
</dbReference>
<keyword evidence="2" id="KW-1185">Reference proteome</keyword>
<comment type="caution">
    <text evidence="1">The sequence shown here is derived from an EMBL/GenBank/DDBJ whole genome shotgun (WGS) entry which is preliminary data.</text>
</comment>
<proteinExistence type="predicted"/>
<evidence type="ECO:0000313" key="1">
    <source>
        <dbReference type="EMBL" id="MDI3417698.1"/>
    </source>
</evidence>
<protein>
    <submittedName>
        <fullName evidence="1">Uncharacterized protein</fullName>
    </submittedName>
</protein>
<dbReference type="RefSeq" id="WP_282533617.1">
    <property type="nucleotide sequence ID" value="NZ_JASCIS010000003.1"/>
</dbReference>
<sequence>MTSETHADGTGEASDPEESLRRWTRSLPYELLLLDKVLLPDGEWFDFRPASLDTLEEELLRRSASWSAKDRAEWTGAAAAYVGEVLLGFAGGAWGWNTRPVDGAPGQPVVCPDADLGLSPVAPKLLIAHALRAGSGRAFGAEVARLREAVGALAEQVPGWAPVKAHTPQVDPVPALAEDPFLRRWTAERREALPKWAEEAFGGEWRWNFHPETLDWLENVIRQRFPTVEEFDAARDEPFVQGACWYLGEVIRRTKGAMWQYVPLDESAEPGSLGSREHPWTGVPFVDQPGKRLPGAAHPLGCLRELRELREAKPGRPAEPLRDVLFWFRPPTYAYVGAVLQDIGMAPAERVAEVLDGISEWAHKPLDEPSWVPSAMMAFGVGVQAHGDDVDDLEESYTHILEEAAALTAGAVTITDVRLLRDDEDYETLEFRRNGVLVREDVEHLSDEYLDHVSVPSIVGHAEPDPGVDRRRFREVDFVRLRNANYETYMVFATDEQAEALEKVLGVQLH</sequence>